<dbReference type="Pfam" id="PF01551">
    <property type="entry name" value="Peptidase_M23"/>
    <property type="match status" value="1"/>
</dbReference>
<keyword evidence="1" id="KW-0472">Membrane</keyword>
<evidence type="ECO:0000313" key="3">
    <source>
        <dbReference type="EMBL" id="VFU14828.1"/>
    </source>
</evidence>
<organism evidence="3">
    <name type="scientific">anaerobic digester metagenome</name>
    <dbReference type="NCBI Taxonomy" id="1263854"/>
    <lineage>
        <taxon>unclassified sequences</taxon>
        <taxon>metagenomes</taxon>
        <taxon>ecological metagenomes</taxon>
    </lineage>
</organism>
<dbReference type="InterPro" id="IPR050570">
    <property type="entry name" value="Cell_wall_metabolism_enzyme"/>
</dbReference>
<dbReference type="CDD" id="cd12797">
    <property type="entry name" value="M23_peptidase"/>
    <property type="match status" value="1"/>
</dbReference>
<reference evidence="3" key="1">
    <citation type="submission" date="2019-03" db="EMBL/GenBank/DDBJ databases">
        <authorList>
            <person name="Hao L."/>
        </authorList>
    </citation>
    <scope>NUCLEOTIDE SEQUENCE</scope>
</reference>
<feature type="transmembrane region" description="Helical" evidence="1">
    <location>
        <begin position="25"/>
        <end position="49"/>
    </location>
</feature>
<gene>
    <name evidence="3" type="ORF">SCFA_320016</name>
</gene>
<dbReference type="Gene3D" id="2.70.70.10">
    <property type="entry name" value="Glucose Permease (Domain IIA)"/>
    <property type="match status" value="1"/>
</dbReference>
<protein>
    <recommendedName>
        <fullName evidence="2">M23ase beta-sheet core domain-containing protein</fullName>
    </recommendedName>
</protein>
<evidence type="ECO:0000259" key="2">
    <source>
        <dbReference type="Pfam" id="PF01551"/>
    </source>
</evidence>
<dbReference type="EMBL" id="CAADRM010000095">
    <property type="protein sequence ID" value="VFU14828.1"/>
    <property type="molecule type" value="Genomic_DNA"/>
</dbReference>
<keyword evidence="1" id="KW-1133">Transmembrane helix</keyword>
<dbReference type="PROSITE" id="PS51257">
    <property type="entry name" value="PROKAR_LIPOPROTEIN"/>
    <property type="match status" value="1"/>
</dbReference>
<dbReference type="AlphaFoldDB" id="A0A485M1Z1"/>
<accession>A0A485M1Z1</accession>
<feature type="domain" description="M23ase beta-sheet core" evidence="2">
    <location>
        <begin position="200"/>
        <end position="294"/>
    </location>
</feature>
<dbReference type="InterPro" id="IPR016047">
    <property type="entry name" value="M23ase_b-sheet_dom"/>
</dbReference>
<dbReference type="SUPFAM" id="SSF51261">
    <property type="entry name" value="Duplicated hybrid motif"/>
    <property type="match status" value="1"/>
</dbReference>
<proteinExistence type="predicted"/>
<dbReference type="GO" id="GO:0004222">
    <property type="term" value="F:metalloendopeptidase activity"/>
    <property type="evidence" value="ECO:0007669"/>
    <property type="project" value="TreeGrafter"/>
</dbReference>
<dbReference type="PANTHER" id="PTHR21666">
    <property type="entry name" value="PEPTIDASE-RELATED"/>
    <property type="match status" value="1"/>
</dbReference>
<evidence type="ECO:0000256" key="1">
    <source>
        <dbReference type="SAM" id="Phobius"/>
    </source>
</evidence>
<name>A0A485M1Z1_9ZZZZ</name>
<dbReference type="InterPro" id="IPR011055">
    <property type="entry name" value="Dup_hybrid_motif"/>
</dbReference>
<sequence>MKTHWTVLILSNEDTGIKKFKLSPLVAVFAGCVILFLTVFSAFAGYKLYHLRADISRIASIKQKNLEQSRQIVALSEKVSLLDEEMNALRTFNRHLMGIAKVDLQASDELSGVGGGSEPIRVANTTEALTEKILTRELHSHIKQLGDDIVIEREVARNLLAEIERQRSLLAHTPGIWPTRGWVTSRYGWRNSPFTGKREYHKGMDIACRKGTAVHAPADGIVTAYYRNGAYGNFMVINHGYGIVTRYAHLDSAIAKPGQHVRKGDKIAVVGNTGRSTGSHLHYEVLVNGIHVNPQRYVLK</sequence>
<keyword evidence="1" id="KW-0812">Transmembrane</keyword>
<dbReference type="PANTHER" id="PTHR21666:SF286">
    <property type="entry name" value="LIPOPROTEIN NLPD"/>
    <property type="match status" value="1"/>
</dbReference>